<protein>
    <recommendedName>
        <fullName evidence="2">Sulfotransferase domain-containing protein</fullName>
    </recommendedName>
</protein>
<dbReference type="Gene3D" id="3.40.50.300">
    <property type="entry name" value="P-loop containing nucleotide triphosphate hydrolases"/>
    <property type="match status" value="1"/>
</dbReference>
<feature type="non-terminal residue" evidence="1">
    <location>
        <position position="138"/>
    </location>
</feature>
<gene>
    <name evidence="1" type="ORF">METZ01_LOCUS363443</name>
</gene>
<reference evidence="1" key="1">
    <citation type="submission" date="2018-05" db="EMBL/GenBank/DDBJ databases">
        <authorList>
            <person name="Lanie J.A."/>
            <person name="Ng W.-L."/>
            <person name="Kazmierczak K.M."/>
            <person name="Andrzejewski T.M."/>
            <person name="Davidsen T.M."/>
            <person name="Wayne K.J."/>
            <person name="Tettelin H."/>
            <person name="Glass J.I."/>
            <person name="Rusch D."/>
            <person name="Podicherti R."/>
            <person name="Tsui H.-C.T."/>
            <person name="Winkler M.E."/>
        </authorList>
    </citation>
    <scope>NUCLEOTIDE SEQUENCE</scope>
</reference>
<accession>A0A382SL27</accession>
<name>A0A382SL27_9ZZZZ</name>
<dbReference type="AlphaFoldDB" id="A0A382SL27"/>
<dbReference type="InterPro" id="IPR027417">
    <property type="entry name" value="P-loop_NTPase"/>
</dbReference>
<dbReference type="EMBL" id="UINC01129887">
    <property type="protein sequence ID" value="SVD10589.1"/>
    <property type="molecule type" value="Genomic_DNA"/>
</dbReference>
<proteinExistence type="predicted"/>
<evidence type="ECO:0008006" key="2">
    <source>
        <dbReference type="Google" id="ProtNLM"/>
    </source>
</evidence>
<sequence>MTDYTPDKIYKHHKYAGHKGNYYGPKMQYGNWLGFTFGTRQMWIDEIDKSFDGPKDQTKVILSHNFAYYLNDIVELFPESKIIAVVRDNDECFRWWQEAGGWNITYPNYEWYKDDIRMMHEISQQNNLLKLFTNTSNY</sequence>
<organism evidence="1">
    <name type="scientific">marine metagenome</name>
    <dbReference type="NCBI Taxonomy" id="408172"/>
    <lineage>
        <taxon>unclassified sequences</taxon>
        <taxon>metagenomes</taxon>
        <taxon>ecological metagenomes</taxon>
    </lineage>
</organism>
<evidence type="ECO:0000313" key="1">
    <source>
        <dbReference type="EMBL" id="SVD10589.1"/>
    </source>
</evidence>